<dbReference type="Gene3D" id="1.25.70.10">
    <property type="entry name" value="Transcription termination factor 3, mitochondrial"/>
    <property type="match status" value="1"/>
</dbReference>
<dbReference type="Proteomes" id="UP001430953">
    <property type="component" value="Unassembled WGS sequence"/>
</dbReference>
<evidence type="ECO:0008006" key="6">
    <source>
        <dbReference type="Google" id="ProtNLM"/>
    </source>
</evidence>
<dbReference type="InterPro" id="IPR003690">
    <property type="entry name" value="MTERF"/>
</dbReference>
<sequence length="520" mass="61894">MRFNNKFFFKFFKKDILKRDDYKNILITKLGLSPTDVEMFFNINGNILNIPRHRILKNCLIFQKYDVKVDILEKLYYCLRLIDYKLEHRINLFKDMGVPAINTTLISRSISHLNSNVSKFKDKVDIPPYQSIAVNIFGNEASKEISKLELSDKMTLKQYYQRCLLYCKTHVFNLPYLDDKILLDRYTKIKSISMITETLKVLRTDVGYDEKIIKKNPWVITASSDNIRSLLSNFTDILGIPIVKCLKKYPYLLFEDVENIKRLLILFEKYEIPDKYVKSYMKVFKISNEAFYERIEMMKRHPDLNIWYKHPRMVQMLCQIKKTRHRIQYVNIMDSSKWANPQAFLSSKTVLDKSMQIGLVSSKRNLKHVIMKELGVDESNLLLRHQHWKTAAFAEVVNMLKYLKMHFTIDEIRPNIHIVLYEQSKVEKMLVDLKRQYSKSKRYSFTNSQYLALCLYMLEKDNHFTGDGIWNKERNAKHKYLKDENTVEKSDYNTSPVEDNDNSLSLENNDSIDHMMMHER</sequence>
<keyword evidence="5" id="KW-1185">Reference proteome</keyword>
<evidence type="ECO:0000256" key="1">
    <source>
        <dbReference type="ARBA" id="ARBA00007692"/>
    </source>
</evidence>
<feature type="region of interest" description="Disordered" evidence="3">
    <location>
        <begin position="487"/>
        <end position="520"/>
    </location>
</feature>
<dbReference type="GO" id="GO:0003676">
    <property type="term" value="F:nucleic acid binding"/>
    <property type="evidence" value="ECO:0007669"/>
    <property type="project" value="InterPro"/>
</dbReference>
<keyword evidence="2" id="KW-0809">Transit peptide</keyword>
<comment type="similarity">
    <text evidence="1">Belongs to the mTERF family.</text>
</comment>
<evidence type="ECO:0000313" key="5">
    <source>
        <dbReference type="Proteomes" id="UP001430953"/>
    </source>
</evidence>
<evidence type="ECO:0000256" key="2">
    <source>
        <dbReference type="ARBA" id="ARBA00022946"/>
    </source>
</evidence>
<feature type="compositionally biased region" description="Basic and acidic residues" evidence="3">
    <location>
        <begin position="511"/>
        <end position="520"/>
    </location>
</feature>
<reference evidence="4 5" key="1">
    <citation type="submission" date="2023-03" db="EMBL/GenBank/DDBJ databases">
        <title>High recombination rates correlate with genetic variation in Cardiocondyla obscurior ants.</title>
        <authorList>
            <person name="Errbii M."/>
        </authorList>
    </citation>
    <scope>NUCLEOTIDE SEQUENCE [LARGE SCALE GENOMIC DNA]</scope>
    <source>
        <strain evidence="4">Alpha-2009</strain>
        <tissue evidence="4">Whole body</tissue>
    </source>
</reference>
<protein>
    <recommendedName>
        <fullName evidence="6">Transcription termination factor 5, mitochondrial</fullName>
    </recommendedName>
</protein>
<dbReference type="InterPro" id="IPR038538">
    <property type="entry name" value="MTERF_sf"/>
</dbReference>
<dbReference type="EMBL" id="JADYXP020000005">
    <property type="protein sequence ID" value="KAL0124332.1"/>
    <property type="molecule type" value="Genomic_DNA"/>
</dbReference>
<gene>
    <name evidence="4" type="ORF">PUN28_006279</name>
</gene>
<proteinExistence type="inferred from homology"/>
<name>A0AAW2GD97_9HYME</name>
<evidence type="ECO:0000256" key="3">
    <source>
        <dbReference type="SAM" id="MobiDB-lite"/>
    </source>
</evidence>
<accession>A0AAW2GD97</accession>
<comment type="caution">
    <text evidence="4">The sequence shown here is derived from an EMBL/GenBank/DDBJ whole genome shotgun (WGS) entry which is preliminary data.</text>
</comment>
<organism evidence="4 5">
    <name type="scientific">Cardiocondyla obscurior</name>
    <dbReference type="NCBI Taxonomy" id="286306"/>
    <lineage>
        <taxon>Eukaryota</taxon>
        <taxon>Metazoa</taxon>
        <taxon>Ecdysozoa</taxon>
        <taxon>Arthropoda</taxon>
        <taxon>Hexapoda</taxon>
        <taxon>Insecta</taxon>
        <taxon>Pterygota</taxon>
        <taxon>Neoptera</taxon>
        <taxon>Endopterygota</taxon>
        <taxon>Hymenoptera</taxon>
        <taxon>Apocrita</taxon>
        <taxon>Aculeata</taxon>
        <taxon>Formicoidea</taxon>
        <taxon>Formicidae</taxon>
        <taxon>Myrmicinae</taxon>
        <taxon>Cardiocondyla</taxon>
    </lineage>
</organism>
<dbReference type="SMART" id="SM00733">
    <property type="entry name" value="Mterf"/>
    <property type="match status" value="3"/>
</dbReference>
<dbReference type="AlphaFoldDB" id="A0AAW2GD97"/>
<evidence type="ECO:0000313" key="4">
    <source>
        <dbReference type="EMBL" id="KAL0124332.1"/>
    </source>
</evidence>